<dbReference type="SUPFAM" id="SSF53067">
    <property type="entry name" value="Actin-like ATPase domain"/>
    <property type="match status" value="2"/>
</dbReference>
<accession>A0A2W0H8A7</accession>
<evidence type="ECO:0000313" key="3">
    <source>
        <dbReference type="Proteomes" id="UP000248066"/>
    </source>
</evidence>
<feature type="domain" description="Gcp-like" evidence="1">
    <location>
        <begin position="32"/>
        <end position="148"/>
    </location>
</feature>
<dbReference type="InterPro" id="IPR043129">
    <property type="entry name" value="ATPase_NBD"/>
</dbReference>
<evidence type="ECO:0000313" key="2">
    <source>
        <dbReference type="EMBL" id="PYZ96330.1"/>
    </source>
</evidence>
<dbReference type="Proteomes" id="UP000248066">
    <property type="component" value="Unassembled WGS sequence"/>
</dbReference>
<dbReference type="RefSeq" id="WP_110519904.1">
    <property type="nucleotide sequence ID" value="NZ_PDOF01000002.1"/>
</dbReference>
<dbReference type="CDD" id="cd24032">
    <property type="entry name" value="ASKHA_NBD_TsaB"/>
    <property type="match status" value="1"/>
</dbReference>
<gene>
    <name evidence="2" type="primary">tsaB</name>
    <name evidence="2" type="ORF">CR205_11405</name>
</gene>
<dbReference type="NCBIfam" id="TIGR03725">
    <property type="entry name" value="T6A_YeaZ"/>
    <property type="match status" value="1"/>
</dbReference>
<dbReference type="Gene3D" id="3.30.420.40">
    <property type="match status" value="2"/>
</dbReference>
<dbReference type="PANTHER" id="PTHR11735">
    <property type="entry name" value="TRNA N6-ADENOSINE THREONYLCARBAMOYLTRANSFERASE"/>
    <property type="match status" value="1"/>
</dbReference>
<organism evidence="2 3">
    <name type="scientific">Alteribacter lacisalsi</name>
    <dbReference type="NCBI Taxonomy" id="2045244"/>
    <lineage>
        <taxon>Bacteria</taxon>
        <taxon>Bacillati</taxon>
        <taxon>Bacillota</taxon>
        <taxon>Bacilli</taxon>
        <taxon>Bacillales</taxon>
        <taxon>Bacillaceae</taxon>
        <taxon>Alteribacter</taxon>
    </lineage>
</organism>
<proteinExistence type="predicted"/>
<dbReference type="EMBL" id="PDOF01000002">
    <property type="protein sequence ID" value="PYZ96330.1"/>
    <property type="molecule type" value="Genomic_DNA"/>
</dbReference>
<dbReference type="AlphaFoldDB" id="A0A2W0H8A7"/>
<sequence>MNVLAIDTSTYVMTVAVFRDGRPAGELTTHLKKNHSLRLMPGIRAVMAEADMVPDELDRIAVAEGPGSYTGVRIGVTTAKTMAWSLGIPVVGVSSLEALAANGRHFNGLVCPFFDARRGQVFTGLYRFTDGTVEQVEADRLVLFDEWLDTVEKHDVPVLFLSPDLDKHRALLNSRPSLRANTGNPIDHVTRASSIASAGMNLAADAPVHLISPNYLRLAEAEAKWRAAQQEKDGR</sequence>
<name>A0A2W0H8A7_9BACI</name>
<dbReference type="InterPro" id="IPR000905">
    <property type="entry name" value="Gcp-like_dom"/>
</dbReference>
<keyword evidence="3" id="KW-1185">Reference proteome</keyword>
<reference evidence="2 3" key="1">
    <citation type="submission" date="2017-10" db="EMBL/GenBank/DDBJ databases">
        <title>Bacillus sp. nov., a halophilic bacterium isolated from a Yangshapao Lake.</title>
        <authorList>
            <person name="Wang H."/>
        </authorList>
    </citation>
    <scope>NUCLEOTIDE SEQUENCE [LARGE SCALE GENOMIC DNA]</scope>
    <source>
        <strain evidence="2 3">YSP-3</strain>
    </source>
</reference>
<dbReference type="PANTHER" id="PTHR11735:SF11">
    <property type="entry name" value="TRNA THREONYLCARBAMOYLADENOSINE BIOSYNTHESIS PROTEIN TSAB"/>
    <property type="match status" value="1"/>
</dbReference>
<dbReference type="InterPro" id="IPR022496">
    <property type="entry name" value="T6A_TsaB"/>
</dbReference>
<dbReference type="GO" id="GO:0002949">
    <property type="term" value="P:tRNA threonylcarbamoyladenosine modification"/>
    <property type="evidence" value="ECO:0007669"/>
    <property type="project" value="InterPro"/>
</dbReference>
<dbReference type="Pfam" id="PF00814">
    <property type="entry name" value="TsaD"/>
    <property type="match status" value="1"/>
</dbReference>
<keyword evidence="2" id="KW-0808">Transferase</keyword>
<evidence type="ECO:0000259" key="1">
    <source>
        <dbReference type="Pfam" id="PF00814"/>
    </source>
</evidence>
<protein>
    <submittedName>
        <fullName evidence="2">tRNA (Adenosine(37)-N6)-threonylcarbamoyltransferase complex dimerization subunit type 1 TsaB</fullName>
    </submittedName>
</protein>
<comment type="caution">
    <text evidence="2">The sequence shown here is derived from an EMBL/GenBank/DDBJ whole genome shotgun (WGS) entry which is preliminary data.</text>
</comment>
<dbReference type="GO" id="GO:0016740">
    <property type="term" value="F:transferase activity"/>
    <property type="evidence" value="ECO:0007669"/>
    <property type="project" value="UniProtKB-KW"/>
</dbReference>
<dbReference type="OrthoDB" id="9784166at2"/>
<dbReference type="GO" id="GO:0005829">
    <property type="term" value="C:cytosol"/>
    <property type="evidence" value="ECO:0007669"/>
    <property type="project" value="TreeGrafter"/>
</dbReference>